<gene>
    <name evidence="2" type="ORF">PEVE_00034581</name>
</gene>
<sequence>MEYSQEQLNYFRLCYIAFDLVPAGLRQIFKNEWDFLYKATSIGEWKDTAQNGLDFFNNESKASHKKNARCLATIHNGNTAKWDCTCLFFAILYSDTVGSTLSPTVCKLVDDVRQVRNAIAHITEARLTDADFQTFVDRVLKDFTSLGLSVTEIQEIKNQTTFPTNEVEKIKKQVRDLQAELDQTKSTLQSTEAALVSTKEENKSLTQEISSKLQSLCILASRPPHVIIRRSHDIERIINKMEELYKSSSGAVSTVYLSGNPGCGKSQLAREIGQQLFYEQNNDLIFAATLNTENIETLVDSYLTLGRHLRITEYALTSLKSIKTVKPIKQLHRLIVPKTSKFTKWLIIADNVIDLRLLPQTGSKEWGHGQVLITTQDSGTIPQNAPHTYHESLSKGMGRDEAVELLETVTQISEPVQAENVAELLDFQPLALAAAAYYVQTVVTGGSSNYNWKAYLQDISTYSQRKKTETVLANESSAYAKKTVAAVEIAIHRAVETDEVLRHTFSFLSLCANDDLPLETVLKFVKAQVKDQLEVLMKAKIVKSSLILVHSEEGSEQTYLRLHKVVHEVLKRGEIAYLKSFESDHTIAEAIKIFKVELDENDGNYAFFKNLRPHCESLLKQMTSEFSLDHRTFLERFAPFVDLDTVIDWLHTLAFMGLSQKFLFFLCENCGQLSIRSTGELSRHFNGCVNP</sequence>
<dbReference type="Gene3D" id="3.40.50.300">
    <property type="entry name" value="P-loop containing nucleotide triphosphate hydrolases"/>
    <property type="match status" value="1"/>
</dbReference>
<dbReference type="EMBL" id="CALNXI010005259">
    <property type="protein sequence ID" value="CAH3197211.1"/>
    <property type="molecule type" value="Genomic_DNA"/>
</dbReference>
<comment type="caution">
    <text evidence="2">The sequence shown here is derived from an EMBL/GenBank/DDBJ whole genome shotgun (WGS) entry which is preliminary data.</text>
</comment>
<protein>
    <recommendedName>
        <fullName evidence="4">AAA+ ATPase domain-containing protein</fullName>
    </recommendedName>
</protein>
<evidence type="ECO:0000256" key="1">
    <source>
        <dbReference type="SAM" id="Coils"/>
    </source>
</evidence>
<accession>A0ABN8T1P5</accession>
<keyword evidence="3" id="KW-1185">Reference proteome</keyword>
<feature type="coiled-coil region" evidence="1">
    <location>
        <begin position="167"/>
        <end position="208"/>
    </location>
</feature>
<dbReference type="InterPro" id="IPR027417">
    <property type="entry name" value="P-loop_NTPase"/>
</dbReference>
<organism evidence="2 3">
    <name type="scientific">Porites evermanni</name>
    <dbReference type="NCBI Taxonomy" id="104178"/>
    <lineage>
        <taxon>Eukaryota</taxon>
        <taxon>Metazoa</taxon>
        <taxon>Cnidaria</taxon>
        <taxon>Anthozoa</taxon>
        <taxon>Hexacorallia</taxon>
        <taxon>Scleractinia</taxon>
        <taxon>Fungiina</taxon>
        <taxon>Poritidae</taxon>
        <taxon>Porites</taxon>
    </lineage>
</organism>
<name>A0ABN8T1P5_9CNID</name>
<keyword evidence="1" id="KW-0175">Coiled coil</keyword>
<evidence type="ECO:0000313" key="3">
    <source>
        <dbReference type="Proteomes" id="UP001159427"/>
    </source>
</evidence>
<reference evidence="2 3" key="1">
    <citation type="submission" date="2022-05" db="EMBL/GenBank/DDBJ databases">
        <authorList>
            <consortium name="Genoscope - CEA"/>
            <person name="William W."/>
        </authorList>
    </citation>
    <scope>NUCLEOTIDE SEQUENCE [LARGE SCALE GENOMIC DNA]</scope>
</reference>
<evidence type="ECO:0000313" key="2">
    <source>
        <dbReference type="EMBL" id="CAH3197211.1"/>
    </source>
</evidence>
<dbReference type="Proteomes" id="UP001159427">
    <property type="component" value="Unassembled WGS sequence"/>
</dbReference>
<evidence type="ECO:0008006" key="4">
    <source>
        <dbReference type="Google" id="ProtNLM"/>
    </source>
</evidence>
<dbReference type="SUPFAM" id="SSF52540">
    <property type="entry name" value="P-loop containing nucleoside triphosphate hydrolases"/>
    <property type="match status" value="1"/>
</dbReference>
<proteinExistence type="predicted"/>